<proteinExistence type="predicted"/>
<dbReference type="Proteomes" id="UP001056937">
    <property type="component" value="Chromosome 1"/>
</dbReference>
<reference evidence="1" key="1">
    <citation type="journal article" date="2022" name="Toxins">
        <title>Genomic Analysis of Sphingopyxis sp. USTB-05 for Biodegrading Cyanobacterial Hepatotoxins.</title>
        <authorList>
            <person name="Liu C."/>
            <person name="Xu Q."/>
            <person name="Zhao Z."/>
            <person name="Zhang H."/>
            <person name="Liu X."/>
            <person name="Yin C."/>
            <person name="Liu Y."/>
            <person name="Yan H."/>
        </authorList>
    </citation>
    <scope>NUCLEOTIDE SEQUENCE</scope>
    <source>
        <strain evidence="1">NBD5</strain>
    </source>
</reference>
<protein>
    <submittedName>
        <fullName evidence="1">Uncharacterized protein</fullName>
    </submittedName>
</protein>
<dbReference type="EMBL" id="CP084930">
    <property type="protein sequence ID" value="USI74391.1"/>
    <property type="molecule type" value="Genomic_DNA"/>
</dbReference>
<name>A0ABY4XCC0_9SPHN</name>
<evidence type="ECO:0000313" key="2">
    <source>
        <dbReference type="Proteomes" id="UP001056937"/>
    </source>
</evidence>
<organism evidence="1 2">
    <name type="scientific">Sphingomonas morindae</name>
    <dbReference type="NCBI Taxonomy" id="1541170"/>
    <lineage>
        <taxon>Bacteria</taxon>
        <taxon>Pseudomonadati</taxon>
        <taxon>Pseudomonadota</taxon>
        <taxon>Alphaproteobacteria</taxon>
        <taxon>Sphingomonadales</taxon>
        <taxon>Sphingomonadaceae</taxon>
        <taxon>Sphingomonas</taxon>
    </lineage>
</organism>
<sequence length="410" mass="41702">MFSLFAAALVTSIAAPPPRPGWFLCDGVDAPFVALAGAVTQGRSIITMIDRRSGARTTATYAVGPADPGAGQIYRALSRAGRPVGAVHGVNPGMVPGAGDTPPITGLALEGRTLECRWLPGLRLLGLSARRSIAITAEKGDLVYQSFNGPASGPVLRPDGIARTTRPSLRVAGGTSPGPGRFRFENQGYVYEVTAQPGAPAAIRVLRGGRLLAMEPLLGVSVASAGPSSAAPTPTATIGAADAWQAQGLEACRQGSGAVTDCLARAMARGGATPAARAFAARLGATGAAGYVSAWRQAGPVGIATITYPFRANATRAAALVPATGAPLLVDDRAPDGPIWARFHRAHPDAFPIAPAMISAAKTAGAVALRARQTLATCRACAPLAQLTTLYRFDAAGRFTGATVEAITPG</sequence>
<keyword evidence="2" id="KW-1185">Reference proteome</keyword>
<gene>
    <name evidence="1" type="ORF">LHA26_08060</name>
</gene>
<dbReference type="RefSeq" id="WP_252168194.1">
    <property type="nucleotide sequence ID" value="NZ_CP084930.1"/>
</dbReference>
<evidence type="ECO:0000313" key="1">
    <source>
        <dbReference type="EMBL" id="USI74391.1"/>
    </source>
</evidence>
<accession>A0ABY4XCC0</accession>